<dbReference type="PANTHER" id="PTHR30469:SF29">
    <property type="entry name" value="BLR2860 PROTEIN"/>
    <property type="match status" value="1"/>
</dbReference>
<dbReference type="Gene3D" id="1.10.287.470">
    <property type="entry name" value="Helix hairpin bin"/>
    <property type="match status" value="1"/>
</dbReference>
<dbReference type="RefSeq" id="WP_109759456.1">
    <property type="nucleotide sequence ID" value="NZ_CP034588.1"/>
</dbReference>
<dbReference type="GO" id="GO:1990281">
    <property type="term" value="C:efflux pump complex"/>
    <property type="evidence" value="ECO:0007669"/>
    <property type="project" value="TreeGrafter"/>
</dbReference>
<evidence type="ECO:0000313" key="6">
    <source>
        <dbReference type="Proteomes" id="UP000245390"/>
    </source>
</evidence>
<dbReference type="Pfam" id="PF25917">
    <property type="entry name" value="BSH_RND"/>
    <property type="match status" value="1"/>
</dbReference>
<gene>
    <name evidence="5" type="ORF">C8D95_10579</name>
</gene>
<dbReference type="EMBL" id="QGGV01000005">
    <property type="protein sequence ID" value="PWK56014.1"/>
    <property type="molecule type" value="Genomic_DNA"/>
</dbReference>
<dbReference type="Gene3D" id="2.40.50.100">
    <property type="match status" value="1"/>
</dbReference>
<evidence type="ECO:0000256" key="2">
    <source>
        <dbReference type="SAM" id="Coils"/>
    </source>
</evidence>
<sequence length="374" mass="38402">MRFHTLLAIIVLVVAGAWVATGEFTSVGSEAAGESAAAAPAPEPEAAPASEPELQTVAFAFATNSDYQRMLQVSGVTKADKASVLAARTAGVIAALPVAKGSAVDDGDLIMALDGPEKYTAVQAAESLLEQREKAAAADQKLLASGQVGRLRIDASQAELVAARSALDAARAEVDRLEVRAPFAGIVDDVMVEAGAWVQPGTNVASIIALDPIIATGEISEQNLPMVSVGGTAEVTFADGTTADGVIRYIRREASDLTRTFPLEIAVPNPDLKVSAGMSVTIRLEASPVSSILVPRSVITLGPKGEIGVRIIEEDDTVGFLPVEIVDDTASGLVVAGIEDGMRVIVSGQDLVNDGQSVVGVDQTAAAAALLPSE</sequence>
<dbReference type="NCBIfam" id="TIGR01730">
    <property type="entry name" value="RND_mfp"/>
    <property type="match status" value="1"/>
</dbReference>
<dbReference type="PANTHER" id="PTHR30469">
    <property type="entry name" value="MULTIDRUG RESISTANCE PROTEIN MDTA"/>
    <property type="match status" value="1"/>
</dbReference>
<dbReference type="InterPro" id="IPR006143">
    <property type="entry name" value="RND_pump_MFP"/>
</dbReference>
<feature type="coiled-coil region" evidence="2">
    <location>
        <begin position="153"/>
        <end position="180"/>
    </location>
</feature>
<evidence type="ECO:0000313" key="5">
    <source>
        <dbReference type="EMBL" id="PWK56014.1"/>
    </source>
</evidence>
<evidence type="ECO:0000259" key="4">
    <source>
        <dbReference type="Pfam" id="PF25954"/>
    </source>
</evidence>
<proteinExistence type="inferred from homology"/>
<dbReference type="Proteomes" id="UP000245390">
    <property type="component" value="Unassembled WGS sequence"/>
</dbReference>
<evidence type="ECO:0000256" key="1">
    <source>
        <dbReference type="ARBA" id="ARBA00009477"/>
    </source>
</evidence>
<keyword evidence="6" id="KW-1185">Reference proteome</keyword>
<feature type="domain" description="CusB-like beta-barrel" evidence="4">
    <location>
        <begin position="218"/>
        <end position="286"/>
    </location>
</feature>
<protein>
    <submittedName>
        <fullName evidence="5">Multidrug efflux system membrane fusion protein</fullName>
    </submittedName>
</protein>
<dbReference type="Gene3D" id="2.40.30.170">
    <property type="match status" value="1"/>
</dbReference>
<feature type="domain" description="Multidrug resistance protein MdtA-like barrel-sandwich hybrid" evidence="3">
    <location>
        <begin position="86"/>
        <end position="207"/>
    </location>
</feature>
<dbReference type="GO" id="GO:0015562">
    <property type="term" value="F:efflux transmembrane transporter activity"/>
    <property type="evidence" value="ECO:0007669"/>
    <property type="project" value="TreeGrafter"/>
</dbReference>
<dbReference type="Pfam" id="PF25954">
    <property type="entry name" value="Beta-barrel_RND_2"/>
    <property type="match status" value="1"/>
</dbReference>
<dbReference type="SUPFAM" id="SSF111369">
    <property type="entry name" value="HlyD-like secretion proteins"/>
    <property type="match status" value="1"/>
</dbReference>
<dbReference type="AlphaFoldDB" id="A0A316G4Z2"/>
<dbReference type="OrthoDB" id="9806939at2"/>
<dbReference type="KEGG" id="salo:EF888_18205"/>
<dbReference type="InterPro" id="IPR058792">
    <property type="entry name" value="Beta-barrel_RND_2"/>
</dbReference>
<evidence type="ECO:0000259" key="3">
    <source>
        <dbReference type="Pfam" id="PF25917"/>
    </source>
</evidence>
<keyword evidence="2" id="KW-0175">Coiled coil</keyword>
<comment type="caution">
    <text evidence="5">The sequence shown here is derived from an EMBL/GenBank/DDBJ whole genome shotgun (WGS) entry which is preliminary data.</text>
</comment>
<dbReference type="InterPro" id="IPR058625">
    <property type="entry name" value="MdtA-like_BSH"/>
</dbReference>
<organism evidence="5 6">
    <name type="scientific">Silicimonas algicola</name>
    <dbReference type="NCBI Taxonomy" id="1826607"/>
    <lineage>
        <taxon>Bacteria</taxon>
        <taxon>Pseudomonadati</taxon>
        <taxon>Pseudomonadota</taxon>
        <taxon>Alphaproteobacteria</taxon>
        <taxon>Rhodobacterales</taxon>
        <taxon>Paracoccaceae</taxon>
    </lineage>
</organism>
<reference evidence="5 6" key="1">
    <citation type="submission" date="2018-05" db="EMBL/GenBank/DDBJ databases">
        <title>Genomic Encyclopedia of Type Strains, Phase IV (KMG-IV): sequencing the most valuable type-strain genomes for metagenomic binning, comparative biology and taxonomic classification.</title>
        <authorList>
            <person name="Goeker M."/>
        </authorList>
    </citation>
    <scope>NUCLEOTIDE SEQUENCE [LARGE SCALE GENOMIC DNA]</scope>
    <source>
        <strain evidence="5 6">DSM 103371</strain>
    </source>
</reference>
<name>A0A316G4Z2_9RHOB</name>
<accession>A0A316G4Z2</accession>
<comment type="similarity">
    <text evidence="1">Belongs to the membrane fusion protein (MFP) (TC 8.A.1) family.</text>
</comment>
<dbReference type="Gene3D" id="2.40.420.20">
    <property type="match status" value="1"/>
</dbReference>